<proteinExistence type="inferred from homology"/>
<evidence type="ECO:0000256" key="11">
    <source>
        <dbReference type="PROSITE-ProRule" id="PRU10141"/>
    </source>
</evidence>
<evidence type="ECO:0000256" key="1">
    <source>
        <dbReference type="ARBA" id="ARBA00012513"/>
    </source>
</evidence>
<dbReference type="InterPro" id="IPR017441">
    <property type="entry name" value="Protein_kinase_ATP_BS"/>
</dbReference>
<evidence type="ECO:0000256" key="8">
    <source>
        <dbReference type="ARBA" id="ARBA00037982"/>
    </source>
</evidence>
<comment type="catalytic activity">
    <reaction evidence="9">
        <text>L-threonyl-[protein] + ATP = O-phospho-L-threonyl-[protein] + ADP + H(+)</text>
        <dbReference type="Rhea" id="RHEA:46608"/>
        <dbReference type="Rhea" id="RHEA-COMP:11060"/>
        <dbReference type="Rhea" id="RHEA-COMP:11605"/>
        <dbReference type="ChEBI" id="CHEBI:15378"/>
        <dbReference type="ChEBI" id="CHEBI:30013"/>
        <dbReference type="ChEBI" id="CHEBI:30616"/>
        <dbReference type="ChEBI" id="CHEBI:61977"/>
        <dbReference type="ChEBI" id="CHEBI:456216"/>
        <dbReference type="EC" id="2.7.11.1"/>
    </reaction>
    <physiologicalReaction direction="left-to-right" evidence="9">
        <dbReference type="Rhea" id="RHEA:46609"/>
    </physiologicalReaction>
</comment>
<keyword evidence="6 11" id="KW-0067">ATP-binding</keyword>
<keyword evidence="4 11" id="KW-0547">Nucleotide-binding</keyword>
<evidence type="ECO:0000256" key="3">
    <source>
        <dbReference type="ARBA" id="ARBA00022679"/>
    </source>
</evidence>
<dbReference type="InterPro" id="IPR011009">
    <property type="entry name" value="Kinase-like_dom_sf"/>
</dbReference>
<dbReference type="Gene3D" id="3.40.50.300">
    <property type="entry name" value="P-loop containing nucleotide triphosphate hydrolases"/>
    <property type="match status" value="1"/>
</dbReference>
<sequence>MELPHQTNPWRNRPNLQVVEGFLGKGYFGKVWRAQHSIDKSEYAIKQISLQKTIQYFEGDVSKLLREVVHLARINFNSEHIVKYHDCWSEGPHSDELVKPSPNLDKLLENPSYTSYSEMEDDTYIFIQMEMCHGTLDTWLKNLDPQKRRFQYKEEIYQILLHLVTALKSIHEQNIIHRDLKPDNIFYKKILPQNKLIWKIGDFGLSISHKTSTENQTTSALSVKGNVRYASPEKNNKFNYDAKSDVFSLGLVFVEILYPFQSTLERNTIFDSIRDNTDWTHVSKLIETRYSPVVAKILKEMLHSDPNVRWNIGQVWKLLSKRDQEQDSSLESSGATASWEQKHNSDLSTEPLLNFCVPSASRKFIGREQELNVLKNLLKTTFPIIVDGPSGIGKTEILKQFVHILQKEVKHNKITDKRVKSYFIWLEAGSPGIFRCSVIHLAKQAGILNQHVPAPRNSEKPTVELLLEIVSKVRDGSIVLILDGVRDSINPVNASSAKKLYMELENLVNSLTKDFYQRQQTGGLNNLLSVIISTTHNYLPAVDKLLKFGKCLHLQELHENDVVNFVKHNINVESNPENSIKLCSLLHCHPLPLQLAHGYIQYQQKINFNFEVAKYLELFAEMENSNTIEYEEDEISIHLGDPVSLSLLITCSLTLGALIRPPIDSEIYLEAVQLLQFLIYLHPRKDITFNFLLFLRLGKEDKRDRNAIMVRSRRATQIQTSLTLLIDCHLITQTYPPPDEYGNVNQKKTTLHVNQYISWAVRTLLGLDEEIETLTQLLNTYVKNDPYFYQFSGFGGEENVHGHYISLCSHATRHDTLISQFPYLFQKFYNVHFEIGLESLEQSGSEIIATLTRVLGASNIYTLNVEFNRAIAKELDLLDLGVESLENVVKVVTLYRKILERQSKRFGDSHELTQRVLFALSKLIFNNYSRDDEIFSLEEAVQLRVRMKNGKKADMGDSDVFHHAMKYSGRSRIIRAMEKGEQIEISSKFSLQHELLEVLAYSRILVENGNSDKARLLLEDVIEPFQNWAEPLPSFLHEEENKTHSGEK</sequence>
<comment type="similarity">
    <text evidence="8">Belongs to the protein kinase superfamily. Ser/Thr protein kinase family. GCN2 subfamily.</text>
</comment>
<dbReference type="GO" id="GO:0005524">
    <property type="term" value="F:ATP binding"/>
    <property type="evidence" value="ECO:0007669"/>
    <property type="project" value="UniProtKB-UniRule"/>
</dbReference>
<dbReference type="GO" id="GO:0005737">
    <property type="term" value="C:cytoplasm"/>
    <property type="evidence" value="ECO:0007669"/>
    <property type="project" value="TreeGrafter"/>
</dbReference>
<evidence type="ECO:0000256" key="2">
    <source>
        <dbReference type="ARBA" id="ARBA00022527"/>
    </source>
</evidence>
<dbReference type="GO" id="GO:0017148">
    <property type="term" value="P:negative regulation of translation"/>
    <property type="evidence" value="ECO:0007669"/>
    <property type="project" value="UniProtKB-KW"/>
</dbReference>
<dbReference type="PROSITE" id="PS50011">
    <property type="entry name" value="PROTEIN_KINASE_DOM"/>
    <property type="match status" value="1"/>
</dbReference>
<reference evidence="13 14" key="1">
    <citation type="submission" date="2015-12" db="EMBL/GenBank/DDBJ databases">
        <title>The genome of Folsomia candida.</title>
        <authorList>
            <person name="Faddeeva A."/>
            <person name="Derks M.F."/>
            <person name="Anvar Y."/>
            <person name="Smit S."/>
            <person name="Van Straalen N."/>
            <person name="Roelofs D."/>
        </authorList>
    </citation>
    <scope>NUCLEOTIDE SEQUENCE [LARGE SCALE GENOMIC DNA]</scope>
    <source>
        <strain evidence="13 14">VU population</strain>
        <tissue evidence="13">Whole body</tissue>
    </source>
</reference>
<organism evidence="13 14">
    <name type="scientific">Folsomia candida</name>
    <name type="common">Springtail</name>
    <dbReference type="NCBI Taxonomy" id="158441"/>
    <lineage>
        <taxon>Eukaryota</taxon>
        <taxon>Metazoa</taxon>
        <taxon>Ecdysozoa</taxon>
        <taxon>Arthropoda</taxon>
        <taxon>Hexapoda</taxon>
        <taxon>Collembola</taxon>
        <taxon>Entomobryomorpha</taxon>
        <taxon>Isotomoidea</taxon>
        <taxon>Isotomidae</taxon>
        <taxon>Proisotominae</taxon>
        <taxon>Folsomia</taxon>
    </lineage>
</organism>
<dbReference type="SUPFAM" id="SSF56112">
    <property type="entry name" value="Protein kinase-like (PK-like)"/>
    <property type="match status" value="1"/>
</dbReference>
<dbReference type="Pfam" id="PF00069">
    <property type="entry name" value="Pkinase"/>
    <property type="match status" value="1"/>
</dbReference>
<dbReference type="InterPro" id="IPR027417">
    <property type="entry name" value="P-loop_NTPase"/>
</dbReference>
<gene>
    <name evidence="13" type="ORF">Fcan01_04731</name>
</gene>
<evidence type="ECO:0000256" key="5">
    <source>
        <dbReference type="ARBA" id="ARBA00022777"/>
    </source>
</evidence>
<dbReference type="PROSITE" id="PS00107">
    <property type="entry name" value="PROTEIN_KINASE_ATP"/>
    <property type="match status" value="1"/>
</dbReference>
<evidence type="ECO:0000256" key="9">
    <source>
        <dbReference type="ARBA" id="ARBA00048659"/>
    </source>
</evidence>
<dbReference type="SUPFAM" id="SSF52540">
    <property type="entry name" value="P-loop containing nucleoside triphosphate hydrolases"/>
    <property type="match status" value="1"/>
</dbReference>
<keyword evidence="5 13" id="KW-0418">Kinase</keyword>
<keyword evidence="7" id="KW-0652">Protein synthesis inhibitor</keyword>
<dbReference type="SMART" id="SM00220">
    <property type="entry name" value="S_TKc"/>
    <property type="match status" value="1"/>
</dbReference>
<dbReference type="Gene3D" id="1.10.510.10">
    <property type="entry name" value="Transferase(Phosphotransferase) domain 1"/>
    <property type="match status" value="1"/>
</dbReference>
<feature type="domain" description="Protein kinase" evidence="12">
    <location>
        <begin position="17"/>
        <end position="330"/>
    </location>
</feature>
<evidence type="ECO:0000256" key="7">
    <source>
        <dbReference type="ARBA" id="ARBA00023193"/>
    </source>
</evidence>
<name>A0A226ET96_FOLCA</name>
<dbReference type="Gene3D" id="3.30.200.20">
    <property type="entry name" value="Phosphorylase Kinase, domain 1"/>
    <property type="match status" value="1"/>
</dbReference>
<dbReference type="PROSITE" id="PS00108">
    <property type="entry name" value="PROTEIN_KINASE_ST"/>
    <property type="match status" value="1"/>
</dbReference>
<protein>
    <recommendedName>
        <fullName evidence="1">non-specific serine/threonine protein kinase</fullName>
        <ecNumber evidence="1">2.7.11.1</ecNumber>
    </recommendedName>
</protein>
<dbReference type="PANTHER" id="PTHR11042:SF160">
    <property type="entry name" value="EUKARYOTIC TRANSLATION INITIATION FACTOR 2-ALPHA KINASE 1"/>
    <property type="match status" value="1"/>
</dbReference>
<dbReference type="EC" id="2.7.11.1" evidence="1"/>
<keyword evidence="3" id="KW-0808">Transferase</keyword>
<keyword evidence="2" id="KW-0723">Serine/threonine-protein kinase</keyword>
<dbReference type="OrthoDB" id="1577640at2759"/>
<evidence type="ECO:0000313" key="14">
    <source>
        <dbReference type="Proteomes" id="UP000198287"/>
    </source>
</evidence>
<comment type="caution">
    <text evidence="13">The sequence shown here is derived from an EMBL/GenBank/DDBJ whole genome shotgun (WGS) entry which is preliminary data.</text>
</comment>
<dbReference type="EMBL" id="LNIX01000002">
    <property type="protein sequence ID" value="OXA59826.1"/>
    <property type="molecule type" value="Genomic_DNA"/>
</dbReference>
<evidence type="ECO:0000256" key="6">
    <source>
        <dbReference type="ARBA" id="ARBA00022840"/>
    </source>
</evidence>
<dbReference type="InterPro" id="IPR008271">
    <property type="entry name" value="Ser/Thr_kinase_AS"/>
</dbReference>
<evidence type="ECO:0000256" key="4">
    <source>
        <dbReference type="ARBA" id="ARBA00022741"/>
    </source>
</evidence>
<evidence type="ECO:0000313" key="13">
    <source>
        <dbReference type="EMBL" id="OXA59826.1"/>
    </source>
</evidence>
<dbReference type="InterPro" id="IPR050339">
    <property type="entry name" value="CC_SR_Kinase"/>
</dbReference>
<dbReference type="AlphaFoldDB" id="A0A226ET96"/>
<dbReference type="GO" id="GO:0005634">
    <property type="term" value="C:nucleus"/>
    <property type="evidence" value="ECO:0007669"/>
    <property type="project" value="TreeGrafter"/>
</dbReference>
<evidence type="ECO:0000256" key="10">
    <source>
        <dbReference type="ARBA" id="ARBA00048977"/>
    </source>
</evidence>
<dbReference type="GO" id="GO:0004694">
    <property type="term" value="F:eukaryotic translation initiation factor 2alpha kinase activity"/>
    <property type="evidence" value="ECO:0007669"/>
    <property type="project" value="TreeGrafter"/>
</dbReference>
<dbReference type="InterPro" id="IPR000719">
    <property type="entry name" value="Prot_kinase_dom"/>
</dbReference>
<dbReference type="PANTHER" id="PTHR11042">
    <property type="entry name" value="EUKARYOTIC TRANSLATION INITIATION FACTOR 2-ALPHA KINASE EIF2-ALPHA KINASE -RELATED"/>
    <property type="match status" value="1"/>
</dbReference>
<evidence type="ECO:0000259" key="12">
    <source>
        <dbReference type="PROSITE" id="PS50011"/>
    </source>
</evidence>
<dbReference type="Proteomes" id="UP000198287">
    <property type="component" value="Unassembled WGS sequence"/>
</dbReference>
<comment type="catalytic activity">
    <reaction evidence="10">
        <text>L-seryl-[protein] + ATP = O-phospho-L-seryl-[protein] + ADP + H(+)</text>
        <dbReference type="Rhea" id="RHEA:17989"/>
        <dbReference type="Rhea" id="RHEA-COMP:9863"/>
        <dbReference type="Rhea" id="RHEA-COMP:11604"/>
        <dbReference type="ChEBI" id="CHEBI:15378"/>
        <dbReference type="ChEBI" id="CHEBI:29999"/>
        <dbReference type="ChEBI" id="CHEBI:30616"/>
        <dbReference type="ChEBI" id="CHEBI:83421"/>
        <dbReference type="ChEBI" id="CHEBI:456216"/>
        <dbReference type="EC" id="2.7.11.1"/>
    </reaction>
    <physiologicalReaction direction="left-to-right" evidence="10">
        <dbReference type="Rhea" id="RHEA:17990"/>
    </physiologicalReaction>
</comment>
<dbReference type="STRING" id="158441.A0A226ET96"/>
<keyword evidence="14" id="KW-1185">Reference proteome</keyword>
<accession>A0A226ET96</accession>
<feature type="binding site" evidence="11">
    <location>
        <position position="46"/>
    </location>
    <ligand>
        <name>ATP</name>
        <dbReference type="ChEBI" id="CHEBI:30616"/>
    </ligand>
</feature>